<dbReference type="Pfam" id="PF21467">
    <property type="entry name" value="BetaGal_gal-bd"/>
    <property type="match status" value="1"/>
</dbReference>
<feature type="domain" description="Glycoside hydrolase 35 catalytic" evidence="8">
    <location>
        <begin position="39"/>
        <end position="356"/>
    </location>
</feature>
<sequence>MTFDRRTAMGIGAASLAALAVPGLAAPAGSRFQVKGNDFLLDGKPFQILAGEMHYPRIPRALWRDRLRKMRALGFNTLSAYVFWNIHEQAPGTFDFSDNLDVAAWVRMAQEEGLFVLLRPGPYVCAEWDGGGLPAWLLADSTAPVRSFDPRFMKPSARWLKRLGAELAALEIDRGGPIIMTQIENEYGAFGSDQKYLAALRDATRAAGFTGQLYTVDGASVLEKSVIPGIPSGINFGTFTANEAERAFKERADKGFTGPDFCSEFWAGWFNHWHETQAATTTENLIANLKWMLDRKMSVSFYMFHGGTSFGTWAGANLDVEKNVYEPDISSYDYDALLDEAGRPTAKYAAVRKLLADYLPADRFGELPAPEKALTVAPFALGEVAPVSQLLGEARLADDPLTLEGCGRMAGMMLYRHRLRKATAGQLSLTEVRDLALVSIDGKPAATLDRRRGDKGFMIDAPAGATIEVLVDAMGHSNYGKGLGKDQKGLIGPVAVNGAPLKGWEHRPVLLEDVAKLRFAARRGGETGPAFYRGSFTMAEAGFTFLDLRGWGKGYVWVNGRNLGRYWSAGPQRGVFVPAPWLKVGANEVVVLDLFGPTETVLSGRGEMIWDRAATA</sequence>
<dbReference type="EMBL" id="BJYR01000007">
    <property type="protein sequence ID" value="GEN99333.1"/>
    <property type="molecule type" value="Genomic_DNA"/>
</dbReference>
<evidence type="ECO:0000256" key="2">
    <source>
        <dbReference type="ARBA" id="ARBA00022801"/>
    </source>
</evidence>
<dbReference type="InterPro" id="IPR008979">
    <property type="entry name" value="Galactose-bd-like_sf"/>
</dbReference>
<comment type="similarity">
    <text evidence="1 6">Belongs to the glycosyl hydrolase 35 family.</text>
</comment>
<comment type="caution">
    <text evidence="11">The sequence shown here is derived from an EMBL/GenBank/DDBJ whole genome shotgun (WGS) entry which is preliminary data.</text>
</comment>
<feature type="active site" description="Nucleophile" evidence="4">
    <location>
        <position position="264"/>
    </location>
</feature>
<protein>
    <recommendedName>
        <fullName evidence="5">Beta-galactosidase</fullName>
        <ecNumber evidence="5">3.2.1.23</ecNumber>
    </recommendedName>
</protein>
<dbReference type="Pfam" id="PF01301">
    <property type="entry name" value="Glyco_hydro_35"/>
    <property type="match status" value="1"/>
</dbReference>
<dbReference type="Proteomes" id="UP000321464">
    <property type="component" value="Unassembled WGS sequence"/>
</dbReference>
<dbReference type="InterPro" id="IPR031330">
    <property type="entry name" value="Gly_Hdrlase_35_cat"/>
</dbReference>
<feature type="domain" description="Beta-galactosidase galactose-binding" evidence="10">
    <location>
        <begin position="529"/>
        <end position="587"/>
    </location>
</feature>
<feature type="active site" description="Proton donor" evidence="4">
    <location>
        <position position="186"/>
    </location>
</feature>
<evidence type="ECO:0000256" key="4">
    <source>
        <dbReference type="PIRSR" id="PIRSR006336-1"/>
    </source>
</evidence>
<evidence type="ECO:0000313" key="11">
    <source>
        <dbReference type="EMBL" id="GEN99333.1"/>
    </source>
</evidence>
<dbReference type="SUPFAM" id="SSF49785">
    <property type="entry name" value="Galactose-binding domain-like"/>
    <property type="match status" value="1"/>
</dbReference>
<evidence type="ECO:0000259" key="9">
    <source>
        <dbReference type="Pfam" id="PF21317"/>
    </source>
</evidence>
<dbReference type="EC" id="3.2.1.23" evidence="5"/>
<evidence type="ECO:0000256" key="5">
    <source>
        <dbReference type="RuleBase" id="RU000675"/>
    </source>
</evidence>
<dbReference type="InterPro" id="IPR019801">
    <property type="entry name" value="Glyco_hydro_35_CS"/>
</dbReference>
<evidence type="ECO:0000259" key="10">
    <source>
        <dbReference type="Pfam" id="PF21467"/>
    </source>
</evidence>
<dbReference type="InterPro" id="IPR048913">
    <property type="entry name" value="BetaGal_gal-bd"/>
</dbReference>
<feature type="signal peptide" evidence="7">
    <location>
        <begin position="1"/>
        <end position="25"/>
    </location>
</feature>
<dbReference type="PROSITE" id="PS51318">
    <property type="entry name" value="TAT"/>
    <property type="match status" value="1"/>
</dbReference>
<name>A0A512AI36_9SPHN</name>
<evidence type="ECO:0000256" key="7">
    <source>
        <dbReference type="SAM" id="SignalP"/>
    </source>
</evidence>
<comment type="catalytic activity">
    <reaction evidence="5">
        <text>Hydrolysis of terminal non-reducing beta-D-galactose residues in beta-D-galactosides.</text>
        <dbReference type="EC" id="3.2.1.23"/>
    </reaction>
</comment>
<dbReference type="PRINTS" id="PR00742">
    <property type="entry name" value="GLHYDRLASE35"/>
</dbReference>
<dbReference type="PANTHER" id="PTHR23421">
    <property type="entry name" value="BETA-GALACTOSIDASE RELATED"/>
    <property type="match status" value="1"/>
</dbReference>
<feature type="domain" description="Beta-galactosidase 1-like first all-beta" evidence="9">
    <location>
        <begin position="400"/>
        <end position="508"/>
    </location>
</feature>
<dbReference type="GO" id="GO:0004565">
    <property type="term" value="F:beta-galactosidase activity"/>
    <property type="evidence" value="ECO:0007669"/>
    <property type="project" value="UniProtKB-EC"/>
</dbReference>
<keyword evidence="3 5" id="KW-0326">Glycosidase</keyword>
<dbReference type="OrthoDB" id="9813184at2"/>
<gene>
    <name evidence="11" type="ORF">NSE01_11660</name>
</gene>
<keyword evidence="2 5" id="KW-0378">Hydrolase</keyword>
<organism evidence="11 12">
    <name type="scientific">Novosphingobium sediminis</name>
    <dbReference type="NCBI Taxonomy" id="707214"/>
    <lineage>
        <taxon>Bacteria</taxon>
        <taxon>Pseudomonadati</taxon>
        <taxon>Pseudomonadota</taxon>
        <taxon>Alphaproteobacteria</taxon>
        <taxon>Sphingomonadales</taxon>
        <taxon>Sphingomonadaceae</taxon>
        <taxon>Novosphingobium</taxon>
    </lineage>
</organism>
<keyword evidence="12" id="KW-1185">Reference proteome</keyword>
<dbReference type="SUPFAM" id="SSF51445">
    <property type="entry name" value="(Trans)glycosidases"/>
    <property type="match status" value="1"/>
</dbReference>
<evidence type="ECO:0000259" key="8">
    <source>
        <dbReference type="Pfam" id="PF01301"/>
    </source>
</evidence>
<reference evidence="11 12" key="1">
    <citation type="submission" date="2019-07" db="EMBL/GenBank/DDBJ databases">
        <title>Whole genome shotgun sequence of Novosphingobium sediminis NBRC 106119.</title>
        <authorList>
            <person name="Hosoyama A."/>
            <person name="Uohara A."/>
            <person name="Ohji S."/>
            <person name="Ichikawa N."/>
        </authorList>
    </citation>
    <scope>NUCLEOTIDE SEQUENCE [LARGE SCALE GENOMIC DNA]</scope>
    <source>
        <strain evidence="11 12">NBRC 106119</strain>
    </source>
</reference>
<proteinExistence type="inferred from homology"/>
<dbReference type="InterPro" id="IPR017853">
    <property type="entry name" value="GH"/>
</dbReference>
<evidence type="ECO:0000256" key="3">
    <source>
        <dbReference type="ARBA" id="ARBA00023295"/>
    </source>
</evidence>
<feature type="chain" id="PRO_5021869806" description="Beta-galactosidase" evidence="7">
    <location>
        <begin position="26"/>
        <end position="616"/>
    </location>
</feature>
<evidence type="ECO:0000256" key="1">
    <source>
        <dbReference type="ARBA" id="ARBA00009809"/>
    </source>
</evidence>
<dbReference type="InterPro" id="IPR001944">
    <property type="entry name" value="Glycoside_Hdrlase_35"/>
</dbReference>
<dbReference type="PROSITE" id="PS01182">
    <property type="entry name" value="GLYCOSYL_HYDROL_F35"/>
    <property type="match status" value="1"/>
</dbReference>
<dbReference type="Gene3D" id="3.20.20.80">
    <property type="entry name" value="Glycosidases"/>
    <property type="match status" value="1"/>
</dbReference>
<dbReference type="Pfam" id="PF21317">
    <property type="entry name" value="BetaGal_ABD_1"/>
    <property type="match status" value="1"/>
</dbReference>
<dbReference type="PIRSF" id="PIRSF006336">
    <property type="entry name" value="B-gal"/>
    <property type="match status" value="1"/>
</dbReference>
<evidence type="ECO:0000313" key="12">
    <source>
        <dbReference type="Proteomes" id="UP000321464"/>
    </source>
</evidence>
<dbReference type="RefSeq" id="WP_147158676.1">
    <property type="nucleotide sequence ID" value="NZ_BJYR01000007.1"/>
</dbReference>
<dbReference type="InterPro" id="IPR006311">
    <property type="entry name" value="TAT_signal"/>
</dbReference>
<dbReference type="GO" id="GO:0005975">
    <property type="term" value="P:carbohydrate metabolic process"/>
    <property type="evidence" value="ECO:0007669"/>
    <property type="project" value="InterPro"/>
</dbReference>
<dbReference type="AlphaFoldDB" id="A0A512AI36"/>
<dbReference type="InterPro" id="IPR026283">
    <property type="entry name" value="B-gal_1-like"/>
</dbReference>
<accession>A0A512AI36</accession>
<dbReference type="Gene3D" id="2.60.120.260">
    <property type="entry name" value="Galactose-binding domain-like"/>
    <property type="match status" value="2"/>
</dbReference>
<evidence type="ECO:0000256" key="6">
    <source>
        <dbReference type="RuleBase" id="RU003679"/>
    </source>
</evidence>
<dbReference type="InterPro" id="IPR048912">
    <property type="entry name" value="BetaGal1-like_ABD1"/>
</dbReference>
<keyword evidence="7" id="KW-0732">Signal</keyword>